<feature type="transmembrane region" description="Helical" evidence="2">
    <location>
        <begin position="145"/>
        <end position="168"/>
    </location>
</feature>
<reference evidence="3 4" key="1">
    <citation type="journal article" date="2017" name="Curr. Biol.">
        <title>Genome architecture and evolution of a unichromosomal asexual nematode.</title>
        <authorList>
            <person name="Fradin H."/>
            <person name="Zegar C."/>
            <person name="Gutwein M."/>
            <person name="Lucas J."/>
            <person name="Kovtun M."/>
            <person name="Corcoran D."/>
            <person name="Baugh L.R."/>
            <person name="Kiontke K."/>
            <person name="Gunsalus K."/>
            <person name="Fitch D.H."/>
            <person name="Piano F."/>
        </authorList>
    </citation>
    <scope>NUCLEOTIDE SEQUENCE [LARGE SCALE GENOMIC DNA]</scope>
    <source>
        <strain evidence="3">PF1309</strain>
    </source>
</reference>
<feature type="compositionally biased region" description="Polar residues" evidence="1">
    <location>
        <begin position="556"/>
        <end position="571"/>
    </location>
</feature>
<gene>
    <name evidence="3" type="ORF">WR25_02113</name>
</gene>
<feature type="region of interest" description="Disordered" evidence="1">
    <location>
        <begin position="237"/>
        <end position="256"/>
    </location>
</feature>
<dbReference type="PANTHER" id="PTHR35574">
    <property type="entry name" value="PUTATIVE-RELATED"/>
    <property type="match status" value="1"/>
</dbReference>
<dbReference type="OrthoDB" id="5842470at2759"/>
<proteinExistence type="predicted"/>
<evidence type="ECO:0000313" key="3">
    <source>
        <dbReference type="EMBL" id="PAV81281.1"/>
    </source>
</evidence>
<dbReference type="FunFam" id="1.20.140.150:FF:000039">
    <property type="entry name" value="Neuronal SYmmetry"/>
    <property type="match status" value="1"/>
</dbReference>
<feature type="compositionally biased region" description="Polar residues" evidence="1">
    <location>
        <begin position="826"/>
        <end position="835"/>
    </location>
</feature>
<name>A0A2A2L4T9_9BILA</name>
<feature type="transmembrane region" description="Helical" evidence="2">
    <location>
        <begin position="436"/>
        <end position="453"/>
    </location>
</feature>
<organism evidence="3 4">
    <name type="scientific">Diploscapter pachys</name>
    <dbReference type="NCBI Taxonomy" id="2018661"/>
    <lineage>
        <taxon>Eukaryota</taxon>
        <taxon>Metazoa</taxon>
        <taxon>Ecdysozoa</taxon>
        <taxon>Nematoda</taxon>
        <taxon>Chromadorea</taxon>
        <taxon>Rhabditida</taxon>
        <taxon>Rhabditina</taxon>
        <taxon>Rhabditomorpha</taxon>
        <taxon>Rhabditoidea</taxon>
        <taxon>Rhabditidae</taxon>
        <taxon>Diploscapter</taxon>
    </lineage>
</organism>
<evidence type="ECO:0000256" key="2">
    <source>
        <dbReference type="SAM" id="Phobius"/>
    </source>
</evidence>
<feature type="transmembrane region" description="Helical" evidence="2">
    <location>
        <begin position="395"/>
        <end position="415"/>
    </location>
</feature>
<evidence type="ECO:0000313" key="4">
    <source>
        <dbReference type="Proteomes" id="UP000218231"/>
    </source>
</evidence>
<dbReference type="EMBL" id="LIAE01007186">
    <property type="protein sequence ID" value="PAV81281.1"/>
    <property type="molecule type" value="Genomic_DNA"/>
</dbReference>
<comment type="caution">
    <text evidence="3">The sequence shown here is derived from an EMBL/GenBank/DDBJ whole genome shotgun (WGS) entry which is preliminary data.</text>
</comment>
<feature type="transmembrane region" description="Helical" evidence="2">
    <location>
        <begin position="109"/>
        <end position="133"/>
    </location>
</feature>
<dbReference type="AlphaFoldDB" id="A0A2A2L4T9"/>
<evidence type="ECO:0008006" key="5">
    <source>
        <dbReference type="Google" id="ProtNLM"/>
    </source>
</evidence>
<keyword evidence="2" id="KW-0812">Transmembrane</keyword>
<feature type="region of interest" description="Disordered" evidence="1">
    <location>
        <begin position="544"/>
        <end position="571"/>
    </location>
</feature>
<feature type="compositionally biased region" description="Polar residues" evidence="1">
    <location>
        <begin position="803"/>
        <end position="816"/>
    </location>
</feature>
<feature type="region of interest" description="Disordered" evidence="1">
    <location>
        <begin position="803"/>
        <end position="837"/>
    </location>
</feature>
<dbReference type="Proteomes" id="UP000218231">
    <property type="component" value="Unassembled WGS sequence"/>
</dbReference>
<accession>A0A2A2L4T9</accession>
<dbReference type="GO" id="GO:0016020">
    <property type="term" value="C:membrane"/>
    <property type="evidence" value="ECO:0007669"/>
    <property type="project" value="InterPro"/>
</dbReference>
<keyword evidence="2" id="KW-1133">Transmembrane helix</keyword>
<feature type="transmembrane region" description="Helical" evidence="2">
    <location>
        <begin position="12"/>
        <end position="33"/>
    </location>
</feature>
<evidence type="ECO:0000256" key="1">
    <source>
        <dbReference type="SAM" id="MobiDB-lite"/>
    </source>
</evidence>
<keyword evidence="4" id="KW-1185">Reference proteome</keyword>
<protein>
    <recommendedName>
        <fullName evidence="5">Clc-like protein</fullName>
    </recommendedName>
</protein>
<keyword evidence="2" id="KW-0472">Membrane</keyword>
<dbReference type="Pfam" id="PF07062">
    <property type="entry name" value="Clc-like"/>
    <property type="match status" value="2"/>
</dbReference>
<sequence>MSDMNELARKVSLGAACLLTLTGMGLSIAAILFPSWQVVNLREYNSIHEHGLWLDCTRHSREGNHILQRYATVTEPLHCVYKFDYDKYSGTFDLEDDNSPVGEVNRHKFYAWHTSTLIMLTLALMTGTLSVIFGACSCCYSSLALIYVALTLLTTFLSSVAEAVFFFFSHRADNRFIKGIVATYEVNFKKHSFSRSMEFDAPLYPNSSPSIRPVAYSKQEEYDRHVAESMPELGATSATRWGGKESGQCEFGKETETGRGRGRTLDHCLIWNGRTEHHHGLWLDCKRDYSFDYGRTREYYETLFRRDLQGSPFAMFLYPSLQCVYKFDYYIDPEELYDHNHDENRINNDAYQHLFLGWKIAALVGVGVSVLFSLGSFVMCIFAFCHRIFICASTVLVTIAALLSTLGAGIFYGYANYQDNKVIREEDEDEIYEQTLGWAFYLCVISTVLHWFLSVLGCCITSVAVNTKSIVQIQVLENDDESRLLSHSTSQPFKRSFSAIYKVDSSALRQWEHDCMRSVRQSKTNLTASNSNFKRTASVPNFTKKQARDKKGKSVEFSSSSNITVSTRDGGSNFALNQPSHAAGREPIPVPPPVPATPAPALKPAIKTPQTERRELRQREEVTYEYMPCDSIGVSTFLGKRDTPQKPPPNDYDSVYEQIPADTYLQPNSLKRHMSTNKNRVLPATETSFHSSTQSMMPPKKTTLIDDVVSRSAFSLEERRLIENQRTITTTTTTFNEPARPPSPPEISASAPIYIPSPAPITSSMPISQFLFKPHDSPPRNSNVEELTINTFANRNTPQRRSLTNLTYQPGSSSKANEIFQRDDASSTTYGSSEKSGPITPAKLLLNSKVKAMAALIDENDRSVGSSTLLDSETRDRETPADVAAYHTQIRLNLFVNNQIPQQDETTV</sequence>
<dbReference type="PANTHER" id="PTHR35574:SF2">
    <property type="entry name" value="CLAUDIN-LIKE IN CAENORHABDITIS"/>
    <property type="match status" value="1"/>
</dbReference>
<dbReference type="Gene3D" id="1.20.140.150">
    <property type="match status" value="2"/>
</dbReference>
<feature type="transmembrane region" description="Helical" evidence="2">
    <location>
        <begin position="360"/>
        <end position="389"/>
    </location>
</feature>
<dbReference type="InterPro" id="IPR010761">
    <property type="entry name" value="Clc_prot-like"/>
</dbReference>